<keyword evidence="3" id="KW-1185">Reference proteome</keyword>
<accession>A0A2J6RW64</accession>
<protein>
    <recommendedName>
        <fullName evidence="4">Secreted protein</fullName>
    </recommendedName>
</protein>
<evidence type="ECO:0000313" key="3">
    <source>
        <dbReference type="Proteomes" id="UP000235786"/>
    </source>
</evidence>
<name>A0A2J6RW64_HYAVF</name>
<keyword evidence="1" id="KW-0732">Signal</keyword>
<evidence type="ECO:0000256" key="1">
    <source>
        <dbReference type="SAM" id="SignalP"/>
    </source>
</evidence>
<reference evidence="2 3" key="1">
    <citation type="submission" date="2016-04" db="EMBL/GenBank/DDBJ databases">
        <title>A degradative enzymes factory behind the ericoid mycorrhizal symbiosis.</title>
        <authorList>
            <consortium name="DOE Joint Genome Institute"/>
            <person name="Martino E."/>
            <person name="Morin E."/>
            <person name="Grelet G."/>
            <person name="Kuo A."/>
            <person name="Kohler A."/>
            <person name="Daghino S."/>
            <person name="Barry K."/>
            <person name="Choi C."/>
            <person name="Cichocki N."/>
            <person name="Clum A."/>
            <person name="Copeland A."/>
            <person name="Hainaut M."/>
            <person name="Haridas S."/>
            <person name="Labutti K."/>
            <person name="Lindquist E."/>
            <person name="Lipzen A."/>
            <person name="Khouja H.-R."/>
            <person name="Murat C."/>
            <person name="Ohm R."/>
            <person name="Olson A."/>
            <person name="Spatafora J."/>
            <person name="Veneault-Fourrey C."/>
            <person name="Henrissat B."/>
            <person name="Grigoriev I."/>
            <person name="Martin F."/>
            <person name="Perotto S."/>
        </authorList>
    </citation>
    <scope>NUCLEOTIDE SEQUENCE [LARGE SCALE GENOMIC DNA]</scope>
    <source>
        <strain evidence="2 3">F</strain>
    </source>
</reference>
<evidence type="ECO:0000313" key="2">
    <source>
        <dbReference type="EMBL" id="PMD42748.1"/>
    </source>
</evidence>
<proteinExistence type="predicted"/>
<dbReference type="Proteomes" id="UP000235786">
    <property type="component" value="Unassembled WGS sequence"/>
</dbReference>
<evidence type="ECO:0008006" key="4">
    <source>
        <dbReference type="Google" id="ProtNLM"/>
    </source>
</evidence>
<feature type="chain" id="PRO_5014456094" description="Secreted protein" evidence="1">
    <location>
        <begin position="18"/>
        <end position="140"/>
    </location>
</feature>
<dbReference type="AlphaFoldDB" id="A0A2J6RW64"/>
<organism evidence="2 3">
    <name type="scientific">Hyaloscypha variabilis (strain UAMH 11265 / GT02V1 / F)</name>
    <name type="common">Meliniomyces variabilis</name>
    <dbReference type="NCBI Taxonomy" id="1149755"/>
    <lineage>
        <taxon>Eukaryota</taxon>
        <taxon>Fungi</taxon>
        <taxon>Dikarya</taxon>
        <taxon>Ascomycota</taxon>
        <taxon>Pezizomycotina</taxon>
        <taxon>Leotiomycetes</taxon>
        <taxon>Helotiales</taxon>
        <taxon>Hyaloscyphaceae</taxon>
        <taxon>Hyaloscypha</taxon>
        <taxon>Hyaloscypha variabilis</taxon>
    </lineage>
</organism>
<gene>
    <name evidence="2" type="ORF">L207DRAFT_319222</name>
</gene>
<dbReference type="EMBL" id="KZ613943">
    <property type="protein sequence ID" value="PMD42748.1"/>
    <property type="molecule type" value="Genomic_DNA"/>
</dbReference>
<feature type="signal peptide" evidence="1">
    <location>
        <begin position="1"/>
        <end position="17"/>
    </location>
</feature>
<sequence>MVHGRAWLLAAAAATAAARTAAPSGRSPMERVFLWWASLLEAKGGALAEAVLVGRSKRDKILEATRLVGSPTLQRAAQHRIGRKQTRRLTFDSGHPEAVGGRWDLLQASRVFAALRQSVRQSQTLMFRRRAADWLCAWLA</sequence>